<evidence type="ECO:0000259" key="1">
    <source>
        <dbReference type="Pfam" id="PF02796"/>
    </source>
</evidence>
<reference evidence="3" key="1">
    <citation type="submission" date="2009-03" db="EMBL/GenBank/DDBJ databases">
        <title>Complete genome sequence of Edwardsiella ictaluri 93-146.</title>
        <authorList>
            <person name="Williams M.L."/>
            <person name="Gillaspy A.F."/>
            <person name="Dyer D.W."/>
            <person name="Thune R.L."/>
            <person name="Waldbieser G.C."/>
            <person name="Schuster S.C."/>
            <person name="Gipson J."/>
            <person name="Zaitshik J."/>
            <person name="Landry C."/>
            <person name="Lawrence M.L."/>
        </authorList>
    </citation>
    <scope>NUCLEOTIDE SEQUENCE [LARGE SCALE GENOMIC DNA]</scope>
    <source>
        <strain evidence="3">93-146</strain>
    </source>
</reference>
<dbReference type="GO" id="GO:0000150">
    <property type="term" value="F:DNA strand exchange activity"/>
    <property type="evidence" value="ECO:0007669"/>
    <property type="project" value="InterPro"/>
</dbReference>
<evidence type="ECO:0000313" key="3">
    <source>
        <dbReference type="Proteomes" id="UP000001485"/>
    </source>
</evidence>
<sequence>MRQKLSGKQQKELCRMNEVGQYSISDLAELFSISRPTAYRTLSRGNGRKDILFAAIVLNID</sequence>
<dbReference type="Pfam" id="PF02796">
    <property type="entry name" value="HTH_7"/>
    <property type="match status" value="1"/>
</dbReference>
<dbReference type="InterPro" id="IPR013324">
    <property type="entry name" value="RNA_pol_sigma_r3/r4-like"/>
</dbReference>
<reference evidence="2 3" key="2">
    <citation type="journal article" date="2012" name="J. Bacteriol.">
        <title>Genome Sequence of Edwardsiella ictaluri 93-146, a Strain Associated with a Natural Channel Catfish Outbreak of Enteric Septicemia of Catfish.</title>
        <authorList>
            <person name="Williams M.L."/>
            <person name="Gillaspy A.F."/>
            <person name="Dyer D.W."/>
            <person name="Thune R.L."/>
            <person name="Waldbieser G.C."/>
            <person name="Schuster S.C."/>
            <person name="Gipson J."/>
            <person name="Zaitshik J."/>
            <person name="Landry C."/>
            <person name="Banes M.M."/>
            <person name="Lawrence M.L."/>
        </authorList>
    </citation>
    <scope>NUCLEOTIDE SEQUENCE [LARGE SCALE GENOMIC DNA]</scope>
    <source>
        <strain evidence="2 3">93-146</strain>
    </source>
</reference>
<name>C5B977_EDWI9</name>
<dbReference type="SUPFAM" id="SSF88659">
    <property type="entry name" value="Sigma3 and sigma4 domains of RNA polymerase sigma factors"/>
    <property type="match status" value="1"/>
</dbReference>
<dbReference type="InterPro" id="IPR006120">
    <property type="entry name" value="Resolvase_HTH_dom"/>
</dbReference>
<gene>
    <name evidence="2" type="ordered locus">NT01EI_3689</name>
</gene>
<proteinExistence type="predicted"/>
<dbReference type="KEGG" id="eic:NT01EI_3689"/>
<dbReference type="HOGENOM" id="CLU_2915113_0_0_6"/>
<protein>
    <recommendedName>
        <fullName evidence="1">Resolvase HTH domain-containing protein</fullName>
    </recommendedName>
</protein>
<accession>C5B977</accession>
<dbReference type="EMBL" id="CP001600">
    <property type="protein sequence ID" value="ACR70817.1"/>
    <property type="molecule type" value="Genomic_DNA"/>
</dbReference>
<evidence type="ECO:0000313" key="2">
    <source>
        <dbReference type="EMBL" id="ACR70817.1"/>
    </source>
</evidence>
<feature type="domain" description="Resolvase HTH" evidence="1">
    <location>
        <begin position="3"/>
        <end position="43"/>
    </location>
</feature>
<dbReference type="GO" id="GO:0003677">
    <property type="term" value="F:DNA binding"/>
    <property type="evidence" value="ECO:0007669"/>
    <property type="project" value="InterPro"/>
</dbReference>
<organism evidence="2 3">
    <name type="scientific">Edwardsiella ictaluri (strain 93-146)</name>
    <dbReference type="NCBI Taxonomy" id="634503"/>
    <lineage>
        <taxon>Bacteria</taxon>
        <taxon>Pseudomonadati</taxon>
        <taxon>Pseudomonadota</taxon>
        <taxon>Gammaproteobacteria</taxon>
        <taxon>Enterobacterales</taxon>
        <taxon>Hafniaceae</taxon>
        <taxon>Edwardsiella</taxon>
    </lineage>
</organism>
<dbReference type="AlphaFoldDB" id="C5B977"/>
<dbReference type="Proteomes" id="UP000001485">
    <property type="component" value="Chromosome"/>
</dbReference>